<dbReference type="Gene3D" id="3.30.70.100">
    <property type="match status" value="1"/>
</dbReference>
<evidence type="ECO:0000313" key="1">
    <source>
        <dbReference type="EMBL" id="MER6266841.1"/>
    </source>
</evidence>
<evidence type="ECO:0000313" key="2">
    <source>
        <dbReference type="Proteomes" id="UP001490365"/>
    </source>
</evidence>
<keyword evidence="2" id="KW-1185">Reference proteome</keyword>
<dbReference type="SUPFAM" id="SSF54909">
    <property type="entry name" value="Dimeric alpha+beta barrel"/>
    <property type="match status" value="1"/>
</dbReference>
<dbReference type="Proteomes" id="UP001490365">
    <property type="component" value="Unassembled WGS sequence"/>
</dbReference>
<organism evidence="1 2">
    <name type="scientific">Streptomyces sp. 900105755</name>
    <dbReference type="NCBI Taxonomy" id="3154389"/>
    <lineage>
        <taxon>Bacteria</taxon>
        <taxon>Bacillati</taxon>
        <taxon>Actinomycetota</taxon>
        <taxon>Actinomycetes</taxon>
        <taxon>Kitasatosporales</taxon>
        <taxon>Streptomycetaceae</taxon>
        <taxon>Streptomyces</taxon>
    </lineage>
</organism>
<accession>A0ABV1T9Y7</accession>
<name>A0ABV1T9Y7_9ACTN</name>
<dbReference type="InterPro" id="IPR008000">
    <property type="entry name" value="Rham/fucose_mutarotase"/>
</dbReference>
<dbReference type="EMBL" id="JBEOZM010000002">
    <property type="protein sequence ID" value="MER6266841.1"/>
    <property type="molecule type" value="Genomic_DNA"/>
</dbReference>
<dbReference type="RefSeq" id="WP_351955771.1">
    <property type="nucleotide sequence ID" value="NZ_JBEOZM010000002.1"/>
</dbReference>
<reference evidence="1 2" key="1">
    <citation type="submission" date="2024-06" db="EMBL/GenBank/DDBJ databases">
        <title>The Natural Products Discovery Center: Release of the First 8490 Sequenced Strains for Exploring Actinobacteria Biosynthetic Diversity.</title>
        <authorList>
            <person name="Kalkreuter E."/>
            <person name="Kautsar S.A."/>
            <person name="Yang D."/>
            <person name="Bader C.D."/>
            <person name="Teijaro C.N."/>
            <person name="Fluegel L."/>
            <person name="Davis C.M."/>
            <person name="Simpson J.R."/>
            <person name="Lauterbach L."/>
            <person name="Steele A.D."/>
            <person name="Gui C."/>
            <person name="Meng S."/>
            <person name="Li G."/>
            <person name="Viehrig K."/>
            <person name="Ye F."/>
            <person name="Su P."/>
            <person name="Kiefer A.F."/>
            <person name="Nichols A."/>
            <person name="Cepeda A.J."/>
            <person name="Yan W."/>
            <person name="Fan B."/>
            <person name="Jiang Y."/>
            <person name="Adhikari A."/>
            <person name="Zheng C.-J."/>
            <person name="Schuster L."/>
            <person name="Cowan T.M."/>
            <person name="Smanski M.J."/>
            <person name="Chevrette M.G."/>
            <person name="De Carvalho L.P.S."/>
            <person name="Shen B."/>
        </authorList>
    </citation>
    <scope>NUCLEOTIDE SEQUENCE [LARGE SCALE GENOMIC DNA]</scope>
    <source>
        <strain evidence="1 2">NPDC001694</strain>
    </source>
</reference>
<dbReference type="PANTHER" id="PTHR34389">
    <property type="entry name" value="L-RHAMNOSE MUTAROTASE"/>
    <property type="match status" value="1"/>
</dbReference>
<gene>
    <name evidence="1" type="ORF">ABT211_06010</name>
</gene>
<dbReference type="InterPro" id="IPR011008">
    <property type="entry name" value="Dimeric_a/b-barrel"/>
</dbReference>
<proteinExistence type="predicted"/>
<protein>
    <submittedName>
        <fullName evidence="1">L-rhamnose mutarotase</fullName>
    </submittedName>
</protein>
<comment type="caution">
    <text evidence="1">The sequence shown here is derived from an EMBL/GenBank/DDBJ whole genome shotgun (WGS) entry which is preliminary data.</text>
</comment>
<sequence>MQRFAAVIRLRPEKESEYRRLHAAAWPGVLDTLRRAHIGNYSIFLRDGLLFSYLEYSGSDYAADTARIAADPVTREWWTLTDPCQQPLDTAAPDERWAPAEEVFHLD</sequence>
<dbReference type="Pfam" id="PF05336">
    <property type="entry name" value="rhaM"/>
    <property type="match status" value="1"/>
</dbReference>
<dbReference type="PANTHER" id="PTHR34389:SF2">
    <property type="entry name" value="L-RHAMNOSE MUTAROTASE"/>
    <property type="match status" value="1"/>
</dbReference>